<evidence type="ECO:0000313" key="12">
    <source>
        <dbReference type="EMBL" id="MBI3014882.1"/>
    </source>
</evidence>
<proteinExistence type="inferred from homology"/>
<dbReference type="NCBIfam" id="TIGR00634">
    <property type="entry name" value="recN"/>
    <property type="match status" value="1"/>
</dbReference>
<dbReference type="Pfam" id="PF02463">
    <property type="entry name" value="SMC_N"/>
    <property type="match status" value="1"/>
</dbReference>
<dbReference type="InterPro" id="IPR004604">
    <property type="entry name" value="DNA_recomb/repair_RecN"/>
</dbReference>
<keyword evidence="5 9" id="KW-0227">DNA damage</keyword>
<sequence>MLRELRISNFATIEDLAMEFGPGLNIFTGETGAGKSILIEALQLLLGQRASTTYIRDGARPTTIEALFEVSAPSHLGAQLRDLDMEGSRDGTLVIRRILSPDGRSKAYCNEHLTTLSTLQALGNSLVEIHGQHEHQTLLHTDQQRAVLDEYGGLQTLRQQWASTLDRYHEISRRWQDLVNSERQRAQRLDLLRFQSQEIDGANLQSGEEEELRGERQILQHAQKLAEGTRTMYMDLYEAEDSLLSRLRRVAGSLGDMARLDPTLSPTHQECEAALYQIEEVSRALGRYGDRIRHDPHRLQAVEDRLALISDLKRKYGTSIPEILQYRQSIQEELLDLEKSGEESEALLREINLLKAQLREQAAALSGRRRESARQIEMDIVRELGELCMEKAQFQVQVTVLPAADSPVTYEGQPVRATPGGINHVEFFFSANPGEDPKPLAKIASGGELSRVMLALKNTLARVDRTPVLIFDEVDAGISGRVAESVGRKLKRVAAHSQVFCITHLAQIASQADTHFLVIKETRKGRSLTRVQSLTLEERVEEIARMSGGKKISEATREHARQMLRAGSK</sequence>
<dbReference type="GO" id="GO:0005524">
    <property type="term" value="F:ATP binding"/>
    <property type="evidence" value="ECO:0007669"/>
    <property type="project" value="UniProtKB-KW"/>
</dbReference>
<reference evidence="12" key="1">
    <citation type="submission" date="2020-07" db="EMBL/GenBank/DDBJ databases">
        <title>Huge and variable diversity of episymbiotic CPR bacteria and DPANN archaea in groundwater ecosystems.</title>
        <authorList>
            <person name="He C.Y."/>
            <person name="Keren R."/>
            <person name="Whittaker M."/>
            <person name="Farag I.F."/>
            <person name="Doudna J."/>
            <person name="Cate J.H.D."/>
            <person name="Banfield J.F."/>
        </authorList>
    </citation>
    <scope>NUCLEOTIDE SEQUENCE</scope>
    <source>
        <strain evidence="12">NC_groundwater_717_Ag_S-0.2um_59_8</strain>
    </source>
</reference>
<comment type="function">
    <text evidence="1 9">May be involved in recombinational repair of damaged DNA.</text>
</comment>
<dbReference type="GO" id="GO:0043590">
    <property type="term" value="C:bacterial nucleoid"/>
    <property type="evidence" value="ECO:0007669"/>
    <property type="project" value="TreeGrafter"/>
</dbReference>
<evidence type="ECO:0000313" key="13">
    <source>
        <dbReference type="Proteomes" id="UP000741360"/>
    </source>
</evidence>
<evidence type="ECO:0000256" key="6">
    <source>
        <dbReference type="ARBA" id="ARBA00022840"/>
    </source>
</evidence>
<organism evidence="12 13">
    <name type="scientific">Tectimicrobiota bacterium</name>
    <dbReference type="NCBI Taxonomy" id="2528274"/>
    <lineage>
        <taxon>Bacteria</taxon>
        <taxon>Pseudomonadati</taxon>
        <taxon>Nitrospinota/Tectimicrobiota group</taxon>
        <taxon>Candidatus Tectimicrobiota</taxon>
    </lineage>
</organism>
<protein>
    <recommendedName>
        <fullName evidence="3 9">DNA repair protein RecN</fullName>
    </recommendedName>
    <alternativeName>
        <fullName evidence="8 9">Recombination protein N</fullName>
    </alternativeName>
</protein>
<comment type="caution">
    <text evidence="12">The sequence shown here is derived from an EMBL/GenBank/DDBJ whole genome shotgun (WGS) entry which is preliminary data.</text>
</comment>
<dbReference type="AlphaFoldDB" id="A0A932GQ79"/>
<evidence type="ECO:0000256" key="2">
    <source>
        <dbReference type="ARBA" id="ARBA00009441"/>
    </source>
</evidence>
<dbReference type="PIRSF" id="PIRSF003128">
    <property type="entry name" value="RecN"/>
    <property type="match status" value="1"/>
</dbReference>
<comment type="similarity">
    <text evidence="2 9">Belongs to the RecN family.</text>
</comment>
<evidence type="ECO:0000256" key="3">
    <source>
        <dbReference type="ARBA" id="ARBA00021315"/>
    </source>
</evidence>
<dbReference type="SUPFAM" id="SSF52540">
    <property type="entry name" value="P-loop containing nucleoside triphosphate hydrolases"/>
    <property type="match status" value="2"/>
</dbReference>
<dbReference type="EMBL" id="JACPSX010000138">
    <property type="protein sequence ID" value="MBI3014882.1"/>
    <property type="molecule type" value="Genomic_DNA"/>
</dbReference>
<dbReference type="Gene3D" id="3.40.50.300">
    <property type="entry name" value="P-loop containing nucleotide triphosphate hydrolases"/>
    <property type="match status" value="2"/>
</dbReference>
<evidence type="ECO:0000256" key="8">
    <source>
        <dbReference type="ARBA" id="ARBA00033408"/>
    </source>
</evidence>
<feature type="domain" description="RecF/RecN/SMC N-terminal" evidence="11">
    <location>
        <begin position="1"/>
        <end position="522"/>
    </location>
</feature>
<feature type="coiled-coil region" evidence="10">
    <location>
        <begin position="337"/>
        <end position="375"/>
    </location>
</feature>
<evidence type="ECO:0000259" key="11">
    <source>
        <dbReference type="Pfam" id="PF02463"/>
    </source>
</evidence>
<evidence type="ECO:0000256" key="9">
    <source>
        <dbReference type="PIRNR" id="PIRNR003128"/>
    </source>
</evidence>
<evidence type="ECO:0000256" key="7">
    <source>
        <dbReference type="ARBA" id="ARBA00023204"/>
    </source>
</evidence>
<keyword evidence="6" id="KW-0067">ATP-binding</keyword>
<dbReference type="PANTHER" id="PTHR11059">
    <property type="entry name" value="DNA REPAIR PROTEIN RECN"/>
    <property type="match status" value="1"/>
</dbReference>
<dbReference type="GO" id="GO:0006310">
    <property type="term" value="P:DNA recombination"/>
    <property type="evidence" value="ECO:0007669"/>
    <property type="project" value="InterPro"/>
</dbReference>
<evidence type="ECO:0000256" key="10">
    <source>
        <dbReference type="SAM" id="Coils"/>
    </source>
</evidence>
<keyword evidence="4" id="KW-0547">Nucleotide-binding</keyword>
<dbReference type="FunFam" id="3.40.50.300:FF:000356">
    <property type="entry name" value="DNA repair protein RecN"/>
    <property type="match status" value="1"/>
</dbReference>
<dbReference type="CDD" id="cd03241">
    <property type="entry name" value="ABC_RecN"/>
    <property type="match status" value="2"/>
</dbReference>
<accession>A0A932GQ79</accession>
<gene>
    <name evidence="12" type="primary">recN</name>
    <name evidence="12" type="ORF">HYY65_07475</name>
</gene>
<evidence type="ECO:0000256" key="4">
    <source>
        <dbReference type="ARBA" id="ARBA00022741"/>
    </source>
</evidence>
<dbReference type="GO" id="GO:0006281">
    <property type="term" value="P:DNA repair"/>
    <property type="evidence" value="ECO:0007669"/>
    <property type="project" value="UniProtKB-KW"/>
</dbReference>
<dbReference type="GO" id="GO:0009432">
    <property type="term" value="P:SOS response"/>
    <property type="evidence" value="ECO:0007669"/>
    <property type="project" value="TreeGrafter"/>
</dbReference>
<dbReference type="FunFam" id="3.40.50.300:FF:000319">
    <property type="entry name" value="DNA repair protein RecN"/>
    <property type="match status" value="1"/>
</dbReference>
<dbReference type="NCBIfam" id="NF008121">
    <property type="entry name" value="PRK10869.1"/>
    <property type="match status" value="1"/>
</dbReference>
<dbReference type="Proteomes" id="UP000741360">
    <property type="component" value="Unassembled WGS sequence"/>
</dbReference>
<keyword evidence="10" id="KW-0175">Coiled coil</keyword>
<dbReference type="InterPro" id="IPR003395">
    <property type="entry name" value="RecF/RecN/SMC_N"/>
</dbReference>
<dbReference type="InterPro" id="IPR027417">
    <property type="entry name" value="P-loop_NTPase"/>
</dbReference>
<keyword evidence="7 9" id="KW-0234">DNA repair</keyword>
<dbReference type="PANTHER" id="PTHR11059:SF0">
    <property type="entry name" value="DNA REPAIR PROTEIN RECN"/>
    <property type="match status" value="1"/>
</dbReference>
<evidence type="ECO:0000256" key="1">
    <source>
        <dbReference type="ARBA" id="ARBA00003618"/>
    </source>
</evidence>
<name>A0A932GQ79_UNCTE</name>
<evidence type="ECO:0000256" key="5">
    <source>
        <dbReference type="ARBA" id="ARBA00022763"/>
    </source>
</evidence>